<evidence type="ECO:0000256" key="3">
    <source>
        <dbReference type="ARBA" id="ARBA00009014"/>
    </source>
</evidence>
<protein>
    <recommendedName>
        <fullName evidence="11">Probable nicotinate-nucleotide adenylyltransferase</fullName>
        <ecNumber evidence="11">2.7.7.18</ecNumber>
    </recommendedName>
    <alternativeName>
        <fullName evidence="11">Deamido-NAD(+) diphosphorylase</fullName>
    </alternativeName>
    <alternativeName>
        <fullName evidence="11">Deamido-NAD(+) pyrophosphorylase</fullName>
    </alternativeName>
    <alternativeName>
        <fullName evidence="11">Nicotinate mononucleotide adenylyltransferase</fullName>
        <shortName evidence="11">NaMN adenylyltransferase</shortName>
    </alternativeName>
</protein>
<dbReference type="PANTHER" id="PTHR39321">
    <property type="entry name" value="NICOTINATE-NUCLEOTIDE ADENYLYLTRANSFERASE-RELATED"/>
    <property type="match status" value="1"/>
</dbReference>
<evidence type="ECO:0000256" key="11">
    <source>
        <dbReference type="HAMAP-Rule" id="MF_00244"/>
    </source>
</evidence>
<evidence type="ECO:0000256" key="4">
    <source>
        <dbReference type="ARBA" id="ARBA00022642"/>
    </source>
</evidence>
<dbReference type="RefSeq" id="WP_115308764.1">
    <property type="nucleotide sequence ID" value="NZ_CP091516.1"/>
</dbReference>
<sequence>MTGRLGLFGGTFDPPHLGHTHIARAFADELDLDTVIFLPAGDPYHKAAPSTPAAHRLAMTQLAAQADPRFAVSDLDTVRGGTTYTADTVRIFRQHYPAAELWWLMGADSLAALHTWKDWPSIVRQTRIAAAARSGFALSALPSELHAWAAQALNDGSLHLLSAPLSDISSTDIRGRLKNGQHTGGLLDPAVAAYIRRHKLYGGSPENV</sequence>
<dbReference type="EMBL" id="UGJJ01000002">
    <property type="protein sequence ID" value="STR02894.1"/>
    <property type="molecule type" value="Genomic_DNA"/>
</dbReference>
<keyword evidence="6 11" id="KW-0548">Nucleotidyltransferase</keyword>
<keyword evidence="9 11" id="KW-0520">NAD</keyword>
<accession>A0A377R3U6</accession>
<dbReference type="AlphaFoldDB" id="A0A377R3U6"/>
<dbReference type="PANTHER" id="PTHR39321:SF3">
    <property type="entry name" value="PHOSPHOPANTETHEINE ADENYLYLTRANSFERASE"/>
    <property type="match status" value="1"/>
</dbReference>
<evidence type="ECO:0000313" key="14">
    <source>
        <dbReference type="Proteomes" id="UP000254293"/>
    </source>
</evidence>
<feature type="domain" description="Cytidyltransferase-like" evidence="12">
    <location>
        <begin position="7"/>
        <end position="176"/>
    </location>
</feature>
<name>A0A377R3U6_9NEIS</name>
<comment type="pathway">
    <text evidence="2 11">Cofactor biosynthesis; NAD(+) biosynthesis; deamido-NAD(+) from nicotinate D-ribonucleotide: step 1/1.</text>
</comment>
<keyword evidence="7 11" id="KW-0547">Nucleotide-binding</keyword>
<evidence type="ECO:0000256" key="9">
    <source>
        <dbReference type="ARBA" id="ARBA00023027"/>
    </source>
</evidence>
<evidence type="ECO:0000256" key="7">
    <source>
        <dbReference type="ARBA" id="ARBA00022741"/>
    </source>
</evidence>
<proteinExistence type="inferred from homology"/>
<dbReference type="GO" id="GO:0004515">
    <property type="term" value="F:nicotinate-nucleotide adenylyltransferase activity"/>
    <property type="evidence" value="ECO:0007669"/>
    <property type="project" value="UniProtKB-UniRule"/>
</dbReference>
<dbReference type="SUPFAM" id="SSF52374">
    <property type="entry name" value="Nucleotidylyl transferase"/>
    <property type="match status" value="1"/>
</dbReference>
<dbReference type="GO" id="GO:0009435">
    <property type="term" value="P:NAD+ biosynthetic process"/>
    <property type="evidence" value="ECO:0007669"/>
    <property type="project" value="UniProtKB-UniRule"/>
</dbReference>
<organism evidence="13 14">
    <name type="scientific">Kingella potus</name>
    <dbReference type="NCBI Taxonomy" id="265175"/>
    <lineage>
        <taxon>Bacteria</taxon>
        <taxon>Pseudomonadati</taxon>
        <taxon>Pseudomonadota</taxon>
        <taxon>Betaproteobacteria</taxon>
        <taxon>Neisseriales</taxon>
        <taxon>Neisseriaceae</taxon>
        <taxon>Kingella</taxon>
    </lineage>
</organism>
<keyword evidence="5 11" id="KW-0808">Transferase</keyword>
<dbReference type="NCBIfam" id="TIGR00125">
    <property type="entry name" value="cyt_tran_rel"/>
    <property type="match status" value="1"/>
</dbReference>
<dbReference type="InterPro" id="IPR005248">
    <property type="entry name" value="NadD/NMNAT"/>
</dbReference>
<dbReference type="Gene3D" id="3.40.50.620">
    <property type="entry name" value="HUPs"/>
    <property type="match status" value="1"/>
</dbReference>
<dbReference type="EC" id="2.7.7.18" evidence="11"/>
<dbReference type="InterPro" id="IPR004821">
    <property type="entry name" value="Cyt_trans-like"/>
</dbReference>
<reference evidence="13 14" key="1">
    <citation type="submission" date="2018-06" db="EMBL/GenBank/DDBJ databases">
        <authorList>
            <consortium name="Pathogen Informatics"/>
            <person name="Doyle S."/>
        </authorList>
    </citation>
    <scope>NUCLEOTIDE SEQUENCE [LARGE SCALE GENOMIC DNA]</scope>
    <source>
        <strain evidence="13 14">NCTC13336</strain>
    </source>
</reference>
<evidence type="ECO:0000256" key="2">
    <source>
        <dbReference type="ARBA" id="ARBA00005019"/>
    </source>
</evidence>
<dbReference type="UniPathway" id="UPA00253">
    <property type="reaction ID" value="UER00332"/>
</dbReference>
<evidence type="ECO:0000256" key="1">
    <source>
        <dbReference type="ARBA" id="ARBA00002324"/>
    </source>
</evidence>
<evidence type="ECO:0000256" key="6">
    <source>
        <dbReference type="ARBA" id="ARBA00022695"/>
    </source>
</evidence>
<dbReference type="Proteomes" id="UP000254293">
    <property type="component" value="Unassembled WGS sequence"/>
</dbReference>
<comment type="catalytic activity">
    <reaction evidence="10 11">
        <text>nicotinate beta-D-ribonucleotide + ATP + H(+) = deamido-NAD(+) + diphosphate</text>
        <dbReference type="Rhea" id="RHEA:22860"/>
        <dbReference type="ChEBI" id="CHEBI:15378"/>
        <dbReference type="ChEBI" id="CHEBI:30616"/>
        <dbReference type="ChEBI" id="CHEBI:33019"/>
        <dbReference type="ChEBI" id="CHEBI:57502"/>
        <dbReference type="ChEBI" id="CHEBI:58437"/>
        <dbReference type="EC" id="2.7.7.18"/>
    </reaction>
</comment>
<comment type="function">
    <text evidence="1 11">Catalyzes the reversible adenylation of nicotinate mononucleotide (NaMN) to nicotinic acid adenine dinucleotide (NaAD).</text>
</comment>
<keyword evidence="4 11" id="KW-0662">Pyridine nucleotide biosynthesis</keyword>
<dbReference type="Pfam" id="PF01467">
    <property type="entry name" value="CTP_transf_like"/>
    <property type="match status" value="1"/>
</dbReference>
<keyword evidence="14" id="KW-1185">Reference proteome</keyword>
<dbReference type="HAMAP" id="MF_00244">
    <property type="entry name" value="NaMN_adenylyltr"/>
    <property type="match status" value="1"/>
</dbReference>
<keyword evidence="8 11" id="KW-0067">ATP-binding</keyword>
<dbReference type="OrthoDB" id="5295945at2"/>
<evidence type="ECO:0000256" key="5">
    <source>
        <dbReference type="ARBA" id="ARBA00022679"/>
    </source>
</evidence>
<evidence type="ECO:0000259" key="12">
    <source>
        <dbReference type="Pfam" id="PF01467"/>
    </source>
</evidence>
<dbReference type="CDD" id="cd02165">
    <property type="entry name" value="NMNAT"/>
    <property type="match status" value="1"/>
</dbReference>
<dbReference type="GO" id="GO:0005524">
    <property type="term" value="F:ATP binding"/>
    <property type="evidence" value="ECO:0007669"/>
    <property type="project" value="UniProtKB-KW"/>
</dbReference>
<evidence type="ECO:0000313" key="13">
    <source>
        <dbReference type="EMBL" id="STR02894.1"/>
    </source>
</evidence>
<evidence type="ECO:0000256" key="8">
    <source>
        <dbReference type="ARBA" id="ARBA00022840"/>
    </source>
</evidence>
<gene>
    <name evidence="11 13" type="primary">nadD</name>
    <name evidence="13" type="ORF">NCTC13336_01781</name>
</gene>
<comment type="similarity">
    <text evidence="3 11">Belongs to the NadD family.</text>
</comment>
<evidence type="ECO:0000256" key="10">
    <source>
        <dbReference type="ARBA" id="ARBA00048721"/>
    </source>
</evidence>
<dbReference type="InterPro" id="IPR014729">
    <property type="entry name" value="Rossmann-like_a/b/a_fold"/>
</dbReference>
<dbReference type="NCBIfam" id="NF000840">
    <property type="entry name" value="PRK00071.1-3"/>
    <property type="match status" value="1"/>
</dbReference>
<dbReference type="NCBIfam" id="TIGR00482">
    <property type="entry name" value="nicotinate (nicotinamide) nucleotide adenylyltransferase"/>
    <property type="match status" value="1"/>
</dbReference>